<dbReference type="OrthoDB" id="73875at2759"/>
<keyword evidence="5" id="KW-1185">Reference proteome</keyword>
<organism evidence="4 5">
    <name type="scientific">Ganoderma sinense ZZ0214-1</name>
    <dbReference type="NCBI Taxonomy" id="1077348"/>
    <lineage>
        <taxon>Eukaryota</taxon>
        <taxon>Fungi</taxon>
        <taxon>Dikarya</taxon>
        <taxon>Basidiomycota</taxon>
        <taxon>Agaricomycotina</taxon>
        <taxon>Agaricomycetes</taxon>
        <taxon>Polyporales</taxon>
        <taxon>Polyporaceae</taxon>
        <taxon>Ganoderma</taxon>
    </lineage>
</organism>
<dbReference type="InterPro" id="IPR055647">
    <property type="entry name" value="DUF7223"/>
</dbReference>
<feature type="region of interest" description="Disordered" evidence="1">
    <location>
        <begin position="555"/>
        <end position="613"/>
    </location>
</feature>
<keyword evidence="2" id="KW-0732">Signal</keyword>
<dbReference type="EMBL" id="AYKW01000017">
    <property type="protein sequence ID" value="PIL30041.1"/>
    <property type="molecule type" value="Genomic_DNA"/>
</dbReference>
<dbReference type="Pfam" id="PF23865">
    <property type="entry name" value="DUF7223"/>
    <property type="match status" value="1"/>
</dbReference>
<feature type="signal peptide" evidence="2">
    <location>
        <begin position="1"/>
        <end position="18"/>
    </location>
</feature>
<dbReference type="STRING" id="1077348.A0A2G8S8F2"/>
<accession>A0A2G8S8F2</accession>
<evidence type="ECO:0000313" key="5">
    <source>
        <dbReference type="Proteomes" id="UP000230002"/>
    </source>
</evidence>
<protein>
    <recommendedName>
        <fullName evidence="3">DUF7223 domain-containing protein</fullName>
    </recommendedName>
</protein>
<dbReference type="Proteomes" id="UP000230002">
    <property type="component" value="Unassembled WGS sequence"/>
</dbReference>
<reference evidence="4 5" key="1">
    <citation type="journal article" date="2015" name="Sci. Rep.">
        <title>Chromosome-level genome map provides insights into diverse defense mechanisms in the medicinal fungus Ganoderma sinense.</title>
        <authorList>
            <person name="Zhu Y."/>
            <person name="Xu J."/>
            <person name="Sun C."/>
            <person name="Zhou S."/>
            <person name="Xu H."/>
            <person name="Nelson D.R."/>
            <person name="Qian J."/>
            <person name="Song J."/>
            <person name="Luo H."/>
            <person name="Xiang L."/>
            <person name="Li Y."/>
            <person name="Xu Z."/>
            <person name="Ji A."/>
            <person name="Wang L."/>
            <person name="Lu S."/>
            <person name="Hayward A."/>
            <person name="Sun W."/>
            <person name="Li X."/>
            <person name="Schwartz D.C."/>
            <person name="Wang Y."/>
            <person name="Chen S."/>
        </authorList>
    </citation>
    <scope>NUCLEOTIDE SEQUENCE [LARGE SCALE GENOMIC DNA]</scope>
    <source>
        <strain evidence="4 5">ZZ0214-1</strain>
    </source>
</reference>
<name>A0A2G8S8F2_9APHY</name>
<evidence type="ECO:0000259" key="3">
    <source>
        <dbReference type="Pfam" id="PF23865"/>
    </source>
</evidence>
<feature type="chain" id="PRO_5013970371" description="DUF7223 domain-containing protein" evidence="2">
    <location>
        <begin position="19"/>
        <end position="613"/>
    </location>
</feature>
<evidence type="ECO:0000313" key="4">
    <source>
        <dbReference type="EMBL" id="PIL30041.1"/>
    </source>
</evidence>
<evidence type="ECO:0000256" key="2">
    <source>
        <dbReference type="SAM" id="SignalP"/>
    </source>
</evidence>
<feature type="domain" description="DUF7223" evidence="3">
    <location>
        <begin position="298"/>
        <end position="506"/>
    </location>
</feature>
<comment type="caution">
    <text evidence="4">The sequence shown here is derived from an EMBL/GenBank/DDBJ whole genome shotgun (WGS) entry which is preliminary data.</text>
</comment>
<proteinExistence type="predicted"/>
<evidence type="ECO:0000256" key="1">
    <source>
        <dbReference type="SAM" id="MobiDB-lite"/>
    </source>
</evidence>
<gene>
    <name evidence="4" type="ORF">GSI_07953</name>
</gene>
<sequence length="613" mass="64652">MIVCFIFAASLLALAAWAAVDSNEPCHNGMCQFDLSTSTSSGAFRLAGSQSSISDLTEVAGWTVLDCDDSSSSGRLNIRLACHDSDRCEHLYLNGATNTVVRLPDQCGSSSFAFVVHEWDHEDQSIPENKRSALVRRDGTMPIVKGMSLASKLEEPETSQHGEVSFFLQTSSIPGLADRLLASPHEDGHSVSRKRWVSDSTLELREVHANLTTGQWDVEHSEGPNKFVGGTNGTKQLFSYSLPCPIFESEHTSVSGGADLSVAGRMNGTMSYGVVAAGVFGIHDPNVTEFSLFVDLDADIQGMLDIGVNLTGTITSPDLTLFEIGIPSLDYPGILSIGPTFSVLARADATLEADMEFQAGIAYKISNAHLIFPDADKASNGSFGPGDTDLQLSVSPGTTTSAKLAVHLVPTISFGVNLEVVDTQATVSIGLDAQAALALSLSASASATTTTGGNAAQDVRELGGCVNVTTGLAVSAGADAGLFALFDAGVADQLWEDEWQLWGDCWNPDVAHRRRRDGSTQAGTGDWYADRGLGHRVPLSMFEANLRKDHRRNATSTLASVSGSGDQDGGKKTGDDDAGSAFSLACPKLKPGPVQPLIEPQTVKGSSLQGAKH</sequence>
<dbReference type="AlphaFoldDB" id="A0A2G8S8F2"/>
<feature type="compositionally biased region" description="Polar residues" evidence="1">
    <location>
        <begin position="603"/>
        <end position="613"/>
    </location>
</feature>